<feature type="disulfide bond" evidence="8">
    <location>
        <begin position="218"/>
        <end position="235"/>
    </location>
</feature>
<keyword evidence="7" id="KW-0325">Glycoprotein</keyword>
<dbReference type="FunFam" id="2.10.25.10:FF:000038">
    <property type="entry name" value="Fibrillin 2"/>
    <property type="match status" value="2"/>
</dbReference>
<dbReference type="PANTHER" id="PTHR24040">
    <property type="entry name" value="LAMININ G-LIKE DOMAIN-CONTAINING PROTEIN"/>
    <property type="match status" value="1"/>
</dbReference>
<dbReference type="PROSITE" id="PS00010">
    <property type="entry name" value="ASX_HYDROXYL"/>
    <property type="match status" value="2"/>
</dbReference>
<comment type="subcellular location">
    <subcellularLocation>
        <location evidence="1">Secreted</location>
    </subcellularLocation>
</comment>
<evidence type="ECO:0000313" key="11">
    <source>
        <dbReference type="EMBL" id="PFX17099.1"/>
    </source>
</evidence>
<dbReference type="Gene3D" id="3.90.215.10">
    <property type="entry name" value="Gamma Fibrinogen, chain A, domain 1"/>
    <property type="match status" value="1"/>
</dbReference>
<dbReference type="Pfam" id="PF12947">
    <property type="entry name" value="EGF_3"/>
    <property type="match status" value="1"/>
</dbReference>
<dbReference type="GO" id="GO:0005576">
    <property type="term" value="C:extracellular region"/>
    <property type="evidence" value="ECO:0007669"/>
    <property type="project" value="UniProtKB-SubCell"/>
</dbReference>
<evidence type="ECO:0000313" key="12">
    <source>
        <dbReference type="Proteomes" id="UP000225706"/>
    </source>
</evidence>
<dbReference type="FunFam" id="2.10.25.10:FF:000255">
    <property type="entry name" value="Sushi, nidogen and EGF-like domains 1"/>
    <property type="match status" value="1"/>
</dbReference>
<evidence type="ECO:0000256" key="7">
    <source>
        <dbReference type="ARBA" id="ARBA00023180"/>
    </source>
</evidence>
<dbReference type="PROSITE" id="PS01186">
    <property type="entry name" value="EGF_2"/>
    <property type="match status" value="3"/>
</dbReference>
<feature type="disulfide bond" evidence="8">
    <location>
        <begin position="237"/>
        <end position="246"/>
    </location>
</feature>
<dbReference type="InterPro" id="IPR001881">
    <property type="entry name" value="EGF-like_Ca-bd_dom"/>
</dbReference>
<dbReference type="Gene3D" id="2.10.25.10">
    <property type="entry name" value="Laminin"/>
    <property type="match status" value="3"/>
</dbReference>
<dbReference type="Proteomes" id="UP000225706">
    <property type="component" value="Unassembled WGS sequence"/>
</dbReference>
<dbReference type="PROSITE" id="PS00022">
    <property type="entry name" value="EGF_1"/>
    <property type="match status" value="1"/>
</dbReference>
<dbReference type="InterPro" id="IPR014716">
    <property type="entry name" value="Fibrinogen_a/b/g_C_1"/>
</dbReference>
<dbReference type="EMBL" id="LSMT01000497">
    <property type="protein sequence ID" value="PFX17099.1"/>
    <property type="molecule type" value="Genomic_DNA"/>
</dbReference>
<comment type="caution">
    <text evidence="11">The sequence shown here is derived from an EMBL/GenBank/DDBJ whole genome shotgun (WGS) entry which is preliminary data.</text>
</comment>
<evidence type="ECO:0000256" key="8">
    <source>
        <dbReference type="PROSITE-ProRule" id="PRU00076"/>
    </source>
</evidence>
<dbReference type="InterPro" id="IPR009030">
    <property type="entry name" value="Growth_fac_rcpt_cys_sf"/>
</dbReference>
<evidence type="ECO:0000256" key="3">
    <source>
        <dbReference type="ARBA" id="ARBA00022536"/>
    </source>
</evidence>
<protein>
    <submittedName>
        <fullName evidence="11">Fibrillin-1</fullName>
    </submittedName>
</protein>
<keyword evidence="4" id="KW-0732">Signal</keyword>
<dbReference type="SUPFAM" id="SSF56496">
    <property type="entry name" value="Fibrinogen C-terminal domain-like"/>
    <property type="match status" value="1"/>
</dbReference>
<sequence length="556" mass="60710">MLFLGSATWPGSHLAQLGSQAAKSQESNRKVAAKSQESRKKVAAKSQESSKSQASRKKEARKSQVSRKKVARKSQLSRKKVARKSQLSRKNVAAKSQESSKKVAAKSQESSRKVAAKSQEKINVLDDKGTNQRERLFTVHEFHYLNVLQVGAPMVYDDLDCTFKCLHHPSCISVNLAAEGGLWCELLSSDKDSNPEEFRQNKSSHHYYIISPCSNNPCHNGGTCVAFNDEETFKCVCKSGFIGEHCERDIDECSAGKHNCSAKAVCSNNKGSYCCNCKSGYSGDGRTCEDVNECSAGKHDCSADAECNNTKGSYHCTCKPGYSGDGRTCNVSTCKEIHAKNISNVSGIVTLYHDSNPVSVYCHMTNFGCGDGGWTPVMKTDGNKVTFHYNSSHWISKSAYNLPGGETGFDSHETKLPTYWNTPFEKICLGMKTDNQTRFIVINRKAVSLHSLIADGKYRNTSLGLNTWKSLIASNASLQTSCVREGFNAVCGNQKASKARIGIIGNDKEACSDCDSRIGFGTGGFQDDSNTCGNEATYHSDNGSKHIKAMGYILVQ</sequence>
<dbReference type="InterPro" id="IPR024731">
    <property type="entry name" value="NELL2-like_EGF"/>
</dbReference>
<comment type="caution">
    <text evidence="8">Lacks conserved residue(s) required for the propagation of feature annotation.</text>
</comment>
<dbReference type="OrthoDB" id="5983340at2759"/>
<feature type="domain" description="EGF-like" evidence="10">
    <location>
        <begin position="290"/>
        <end position="330"/>
    </location>
</feature>
<keyword evidence="6 8" id="KW-1015">Disulfide bond</keyword>
<name>A0A2B4RJV7_STYPI</name>
<feature type="compositionally biased region" description="Basic residues" evidence="9">
    <location>
        <begin position="54"/>
        <end position="87"/>
    </location>
</feature>
<keyword evidence="5" id="KW-0677">Repeat</keyword>
<gene>
    <name evidence="11" type="primary">FBN1</name>
    <name evidence="11" type="ORF">AWC38_SpisGene18603</name>
</gene>
<feature type="region of interest" description="Disordered" evidence="9">
    <location>
        <begin position="17"/>
        <end position="119"/>
    </location>
</feature>
<dbReference type="InterPro" id="IPR051145">
    <property type="entry name" value="GAS-SHBG-PROS"/>
</dbReference>
<evidence type="ECO:0000256" key="4">
    <source>
        <dbReference type="ARBA" id="ARBA00022729"/>
    </source>
</evidence>
<dbReference type="Pfam" id="PF07645">
    <property type="entry name" value="EGF_CA"/>
    <property type="match status" value="1"/>
</dbReference>
<dbReference type="InterPro" id="IPR049883">
    <property type="entry name" value="NOTCH1_EGF-like"/>
</dbReference>
<keyword evidence="12" id="KW-1185">Reference proteome</keyword>
<evidence type="ECO:0000256" key="2">
    <source>
        <dbReference type="ARBA" id="ARBA00022525"/>
    </source>
</evidence>
<dbReference type="PROSITE" id="PS50026">
    <property type="entry name" value="EGF_3"/>
    <property type="match status" value="3"/>
</dbReference>
<dbReference type="GO" id="GO:0005509">
    <property type="term" value="F:calcium ion binding"/>
    <property type="evidence" value="ECO:0007669"/>
    <property type="project" value="InterPro"/>
</dbReference>
<proteinExistence type="predicted"/>
<dbReference type="CDD" id="cd00054">
    <property type="entry name" value="EGF_CA"/>
    <property type="match status" value="3"/>
</dbReference>
<feature type="domain" description="EGF-like" evidence="10">
    <location>
        <begin position="249"/>
        <end position="289"/>
    </location>
</feature>
<feature type="domain" description="EGF-like" evidence="10">
    <location>
        <begin position="209"/>
        <end position="247"/>
    </location>
</feature>
<dbReference type="Pfam" id="PF00008">
    <property type="entry name" value="EGF"/>
    <property type="match status" value="1"/>
</dbReference>
<reference evidence="12" key="1">
    <citation type="journal article" date="2017" name="bioRxiv">
        <title>Comparative analysis of the genomes of Stylophora pistillata and Acropora digitifera provides evidence for extensive differences between species of corals.</title>
        <authorList>
            <person name="Voolstra C.R."/>
            <person name="Li Y."/>
            <person name="Liew Y.J."/>
            <person name="Baumgarten S."/>
            <person name="Zoccola D."/>
            <person name="Flot J.-F."/>
            <person name="Tambutte S."/>
            <person name="Allemand D."/>
            <person name="Aranda M."/>
        </authorList>
    </citation>
    <scope>NUCLEOTIDE SEQUENCE [LARGE SCALE GENOMIC DNA]</scope>
</reference>
<feature type="compositionally biased region" description="Low complexity" evidence="9">
    <location>
        <begin position="44"/>
        <end position="53"/>
    </location>
</feature>
<dbReference type="SUPFAM" id="SSF57184">
    <property type="entry name" value="Growth factor receptor domain"/>
    <property type="match status" value="1"/>
</dbReference>
<dbReference type="SMART" id="SM00181">
    <property type="entry name" value="EGF"/>
    <property type="match status" value="3"/>
</dbReference>
<evidence type="ECO:0000256" key="1">
    <source>
        <dbReference type="ARBA" id="ARBA00004613"/>
    </source>
</evidence>
<dbReference type="STRING" id="50429.A0A2B4RJV7"/>
<dbReference type="InterPro" id="IPR018097">
    <property type="entry name" value="EGF_Ca-bd_CS"/>
</dbReference>
<accession>A0A2B4RJV7</accession>
<evidence type="ECO:0000256" key="6">
    <source>
        <dbReference type="ARBA" id="ARBA00023157"/>
    </source>
</evidence>
<dbReference type="SMART" id="SM00179">
    <property type="entry name" value="EGF_CA"/>
    <property type="match status" value="3"/>
</dbReference>
<keyword evidence="2" id="KW-0964">Secreted</keyword>
<dbReference type="InterPro" id="IPR036056">
    <property type="entry name" value="Fibrinogen-like_C"/>
</dbReference>
<evidence type="ECO:0000256" key="5">
    <source>
        <dbReference type="ARBA" id="ARBA00022737"/>
    </source>
</evidence>
<evidence type="ECO:0000256" key="9">
    <source>
        <dbReference type="SAM" id="MobiDB-lite"/>
    </source>
</evidence>
<dbReference type="PANTHER" id="PTHR24040:SF13">
    <property type="entry name" value="FIBROPELLIN-1"/>
    <property type="match status" value="1"/>
</dbReference>
<dbReference type="InterPro" id="IPR000742">
    <property type="entry name" value="EGF"/>
</dbReference>
<organism evidence="11 12">
    <name type="scientific">Stylophora pistillata</name>
    <name type="common">Smooth cauliflower coral</name>
    <dbReference type="NCBI Taxonomy" id="50429"/>
    <lineage>
        <taxon>Eukaryota</taxon>
        <taxon>Metazoa</taxon>
        <taxon>Cnidaria</taxon>
        <taxon>Anthozoa</taxon>
        <taxon>Hexacorallia</taxon>
        <taxon>Scleractinia</taxon>
        <taxon>Astrocoeniina</taxon>
        <taxon>Pocilloporidae</taxon>
        <taxon>Stylophora</taxon>
    </lineage>
</organism>
<dbReference type="InterPro" id="IPR000152">
    <property type="entry name" value="EGF-type_Asp/Asn_hydroxyl_site"/>
</dbReference>
<keyword evidence="3 8" id="KW-0245">EGF-like domain</keyword>
<dbReference type="PROSITE" id="PS01187">
    <property type="entry name" value="EGF_CA"/>
    <property type="match status" value="1"/>
</dbReference>
<evidence type="ECO:0000259" key="10">
    <source>
        <dbReference type="PROSITE" id="PS50026"/>
    </source>
</evidence>
<dbReference type="AlphaFoldDB" id="A0A2B4RJV7"/>